<organism evidence="2 3">
    <name type="scientific">Candidatus Opimibacter skivensis</name>
    <dbReference type="NCBI Taxonomy" id="2982028"/>
    <lineage>
        <taxon>Bacteria</taxon>
        <taxon>Pseudomonadati</taxon>
        <taxon>Bacteroidota</taxon>
        <taxon>Saprospiria</taxon>
        <taxon>Saprospirales</taxon>
        <taxon>Saprospiraceae</taxon>
        <taxon>Candidatus Opimibacter</taxon>
    </lineage>
</organism>
<dbReference type="Proteomes" id="UP000808337">
    <property type="component" value="Unassembled WGS sequence"/>
</dbReference>
<dbReference type="Pfam" id="PF00485">
    <property type="entry name" value="PRK"/>
    <property type="match status" value="1"/>
</dbReference>
<feature type="domain" description="Phosphoribulokinase/uridine kinase" evidence="1">
    <location>
        <begin position="7"/>
        <end position="186"/>
    </location>
</feature>
<dbReference type="GO" id="GO:0005524">
    <property type="term" value="F:ATP binding"/>
    <property type="evidence" value="ECO:0007669"/>
    <property type="project" value="InterPro"/>
</dbReference>
<protein>
    <submittedName>
        <fullName evidence="2">Uridine kinase</fullName>
    </submittedName>
</protein>
<comment type="caution">
    <text evidence="2">The sequence shown here is derived from an EMBL/GenBank/DDBJ whole genome shotgun (WGS) entry which is preliminary data.</text>
</comment>
<proteinExistence type="predicted"/>
<dbReference type="Gene3D" id="3.40.50.300">
    <property type="entry name" value="P-loop containing nucleotide triphosphate hydrolases"/>
    <property type="match status" value="1"/>
</dbReference>
<keyword evidence="2" id="KW-0808">Transferase</keyword>
<accession>A0A9D7XRF9</accession>
<reference evidence="2 3" key="1">
    <citation type="submission" date="2020-10" db="EMBL/GenBank/DDBJ databases">
        <title>Connecting structure to function with the recovery of over 1000 high-quality activated sludge metagenome-assembled genomes encoding full-length rRNA genes using long-read sequencing.</title>
        <authorList>
            <person name="Singleton C.M."/>
            <person name="Petriglieri F."/>
            <person name="Kristensen J.M."/>
            <person name="Kirkegaard R.H."/>
            <person name="Michaelsen T.Y."/>
            <person name="Andersen M.H."/>
            <person name="Karst S.M."/>
            <person name="Dueholm M.S."/>
            <person name="Nielsen P.H."/>
            <person name="Albertsen M."/>
        </authorList>
    </citation>
    <scope>NUCLEOTIDE SEQUENCE [LARGE SCALE GENOMIC DNA]</scope>
    <source>
        <strain evidence="2">Ribe_18-Q3-R11-54_MAXAC.273</strain>
    </source>
</reference>
<evidence type="ECO:0000259" key="1">
    <source>
        <dbReference type="Pfam" id="PF00485"/>
    </source>
</evidence>
<dbReference type="PRINTS" id="PR00988">
    <property type="entry name" value="URIDINKINASE"/>
</dbReference>
<gene>
    <name evidence="2" type="ORF">IPP15_16855</name>
</gene>
<dbReference type="GO" id="GO:0016301">
    <property type="term" value="F:kinase activity"/>
    <property type="evidence" value="ECO:0007669"/>
    <property type="project" value="UniProtKB-KW"/>
</dbReference>
<sequence length="210" mass="24626">MTHKPYIIGITGGSGSGKTRIIHELRELFSEEKLCIISQDEYYHPRERQVWDDAGYQNFDLPEAIDDSAFTNDIKKLINGHEVRKEQYVFNNPDKEPVFLLFKPAPIIIVEGLFVFYFPEIRELLDLKLFIDAEDVIKLKRRIIRDAGERNYPLEDVLHRYEFHVLPSYKAHIEPFKDQAHLVINNHTSYFRAIEVLAALIEVKSKKIID</sequence>
<dbReference type="InterPro" id="IPR027417">
    <property type="entry name" value="P-loop_NTPase"/>
</dbReference>
<dbReference type="EMBL" id="JADKGY010000029">
    <property type="protein sequence ID" value="MBK9984011.1"/>
    <property type="molecule type" value="Genomic_DNA"/>
</dbReference>
<dbReference type="SUPFAM" id="SSF52540">
    <property type="entry name" value="P-loop containing nucleoside triphosphate hydrolases"/>
    <property type="match status" value="1"/>
</dbReference>
<dbReference type="PANTHER" id="PTHR10285">
    <property type="entry name" value="URIDINE KINASE"/>
    <property type="match status" value="1"/>
</dbReference>
<dbReference type="AlphaFoldDB" id="A0A9D7XRF9"/>
<evidence type="ECO:0000313" key="2">
    <source>
        <dbReference type="EMBL" id="MBK9984011.1"/>
    </source>
</evidence>
<keyword evidence="2" id="KW-0418">Kinase</keyword>
<dbReference type="InterPro" id="IPR006083">
    <property type="entry name" value="PRK/URK"/>
</dbReference>
<evidence type="ECO:0000313" key="3">
    <source>
        <dbReference type="Proteomes" id="UP000808337"/>
    </source>
</evidence>
<name>A0A9D7XRF9_9BACT</name>